<keyword evidence="5" id="KW-1133">Transmembrane helix</keyword>
<dbReference type="Proteomes" id="UP000425960">
    <property type="component" value="Chromosome"/>
</dbReference>
<dbReference type="InterPro" id="IPR006664">
    <property type="entry name" value="OMP_bac"/>
</dbReference>
<protein>
    <recommendedName>
        <fullName evidence="6">OmpA-like domain-containing protein</fullName>
    </recommendedName>
</protein>
<dbReference type="CDD" id="cd07185">
    <property type="entry name" value="OmpA_C-like"/>
    <property type="match status" value="1"/>
</dbReference>
<feature type="region of interest" description="Disordered" evidence="4">
    <location>
        <begin position="346"/>
        <end position="425"/>
    </location>
</feature>
<reference evidence="7 8" key="1">
    <citation type="submission" date="2019-11" db="EMBL/GenBank/DDBJ databases">
        <title>Comparative genomics of hydrocarbon-degrading Desulfosarcina strains.</title>
        <authorList>
            <person name="Watanabe M."/>
            <person name="Kojima H."/>
            <person name="Fukui M."/>
        </authorList>
    </citation>
    <scope>NUCLEOTIDE SEQUENCE [LARGE SCALE GENOMIC DNA]</scope>
    <source>
        <strain evidence="7 8">28bB2T</strain>
    </source>
</reference>
<dbReference type="Gene3D" id="3.30.1330.60">
    <property type="entry name" value="OmpA-like domain"/>
    <property type="match status" value="1"/>
</dbReference>
<dbReference type="SUPFAM" id="SSF52540">
    <property type="entry name" value="P-loop containing nucleoside triphosphate hydrolases"/>
    <property type="match status" value="1"/>
</dbReference>
<evidence type="ECO:0000256" key="2">
    <source>
        <dbReference type="ARBA" id="ARBA00023136"/>
    </source>
</evidence>
<dbReference type="PANTHER" id="PTHR35894:SF1">
    <property type="entry name" value="PHOSPHORIBULOKINASE _ URIDINE KINASE FAMILY"/>
    <property type="match status" value="1"/>
</dbReference>
<sequence length="546" mass="60182">MYLDFYKLQLKPFQISTDPKFLWLGEKHREALAVLKYGILDNKGFLLLTGDVGTGKTTLLNALIGSLGEDVLVAMVTDPGLAKMDFFNFVADSFEMDKSFKSKGEFLIYLKNFLLGLYQQNRQALLIIDEAQHLNQKMLEEVRLLSNIEKHNTKLINIFFVGQSEFNEIILRPRNRAIRQRITINYNITPLSEAETGDYIRFRLEIAGTDKPIFTPRAIKAVFTFSNGYPRLINIVCDQALLTGYVKEKTKIDEKIITACAEELKISHGFPIHKSRATPEAVVEQPVVESLVNENSDAATVTGHRDANRPLGHPMMIVLIALMVLWIGLISVYFFTRESGFPSALKVGTDEPSAIATTDRSTESSTSQGRSSHATPTGEDSGIVSVAQTGQVPGSSEVESAASEQAKTEPDKTTAINDAPQSTGTEKKEALITLEMINETYGAAPEVYFGFNSNSLDDQSYGILHMVAKYCVQNPGAKLILKGYSDSSGVRSYNIKLSEFRANMVKTYLVGRGVAPLAVKTLAMGPEAQGSETAQRKVVIEIVAPK</sequence>
<dbReference type="Pfam" id="PF00691">
    <property type="entry name" value="OmpA"/>
    <property type="match status" value="1"/>
</dbReference>
<name>A0A5K7ZQF6_9BACT</name>
<dbReference type="InterPro" id="IPR027417">
    <property type="entry name" value="P-loop_NTPase"/>
</dbReference>
<dbReference type="AlphaFoldDB" id="A0A5K7ZQF6"/>
<evidence type="ECO:0000256" key="3">
    <source>
        <dbReference type="PROSITE-ProRule" id="PRU00473"/>
    </source>
</evidence>
<proteinExistence type="predicted"/>
<gene>
    <name evidence="7" type="ORF">DSCO28_00590</name>
</gene>
<dbReference type="KEGG" id="dov:DSCO28_00590"/>
<evidence type="ECO:0000313" key="8">
    <source>
        <dbReference type="Proteomes" id="UP000425960"/>
    </source>
</evidence>
<feature type="compositionally biased region" description="Low complexity" evidence="4">
    <location>
        <begin position="395"/>
        <end position="405"/>
    </location>
</feature>
<dbReference type="GO" id="GO:0016887">
    <property type="term" value="F:ATP hydrolysis activity"/>
    <property type="evidence" value="ECO:0007669"/>
    <property type="project" value="InterPro"/>
</dbReference>
<dbReference type="EMBL" id="AP021876">
    <property type="protein sequence ID" value="BBO79493.1"/>
    <property type="molecule type" value="Genomic_DNA"/>
</dbReference>
<feature type="compositionally biased region" description="Polar residues" evidence="4">
    <location>
        <begin position="414"/>
        <end position="424"/>
    </location>
</feature>
<feature type="compositionally biased region" description="Low complexity" evidence="4">
    <location>
        <begin position="363"/>
        <end position="372"/>
    </location>
</feature>
<dbReference type="InterPro" id="IPR006665">
    <property type="entry name" value="OmpA-like"/>
</dbReference>
<accession>A0A5K7ZQF6</accession>
<dbReference type="Gene3D" id="3.40.50.300">
    <property type="entry name" value="P-loop containing nucleotide triphosphate hydrolases"/>
    <property type="match status" value="1"/>
</dbReference>
<evidence type="ECO:0000256" key="4">
    <source>
        <dbReference type="SAM" id="MobiDB-lite"/>
    </source>
</evidence>
<comment type="subcellular location">
    <subcellularLocation>
        <location evidence="1">Membrane</location>
    </subcellularLocation>
</comment>
<evidence type="ECO:0000256" key="5">
    <source>
        <dbReference type="SAM" id="Phobius"/>
    </source>
</evidence>
<evidence type="ECO:0000313" key="7">
    <source>
        <dbReference type="EMBL" id="BBO79493.1"/>
    </source>
</evidence>
<evidence type="ECO:0000259" key="6">
    <source>
        <dbReference type="PROSITE" id="PS51123"/>
    </source>
</evidence>
<feature type="transmembrane region" description="Helical" evidence="5">
    <location>
        <begin position="315"/>
        <end position="336"/>
    </location>
</feature>
<feature type="domain" description="OmpA-like" evidence="6">
    <location>
        <begin position="436"/>
        <end position="546"/>
    </location>
</feature>
<dbReference type="InterPro" id="IPR003593">
    <property type="entry name" value="AAA+_ATPase"/>
</dbReference>
<dbReference type="Pfam" id="PF13401">
    <property type="entry name" value="AAA_22"/>
    <property type="match status" value="1"/>
</dbReference>
<dbReference type="GO" id="GO:0016020">
    <property type="term" value="C:membrane"/>
    <property type="evidence" value="ECO:0007669"/>
    <property type="project" value="UniProtKB-SubCell"/>
</dbReference>
<dbReference type="SUPFAM" id="SSF103088">
    <property type="entry name" value="OmpA-like"/>
    <property type="match status" value="1"/>
</dbReference>
<dbReference type="SMART" id="SM00382">
    <property type="entry name" value="AAA"/>
    <property type="match status" value="1"/>
</dbReference>
<dbReference type="CDD" id="cd00009">
    <property type="entry name" value="AAA"/>
    <property type="match status" value="1"/>
</dbReference>
<dbReference type="PROSITE" id="PS51123">
    <property type="entry name" value="OMPA_2"/>
    <property type="match status" value="1"/>
</dbReference>
<dbReference type="InterPro" id="IPR049945">
    <property type="entry name" value="AAA_22"/>
</dbReference>
<dbReference type="InterPro" id="IPR036737">
    <property type="entry name" value="OmpA-like_sf"/>
</dbReference>
<dbReference type="PANTHER" id="PTHR35894">
    <property type="entry name" value="GENERAL SECRETION PATHWAY PROTEIN A-RELATED"/>
    <property type="match status" value="1"/>
</dbReference>
<dbReference type="InterPro" id="IPR052026">
    <property type="entry name" value="ExeA_AAA_ATPase_DNA-bind"/>
</dbReference>
<keyword evidence="5" id="KW-0812">Transmembrane</keyword>
<keyword evidence="2 3" id="KW-0472">Membrane</keyword>
<dbReference type="PRINTS" id="PR01021">
    <property type="entry name" value="OMPADOMAIN"/>
</dbReference>
<evidence type="ECO:0000256" key="1">
    <source>
        <dbReference type="ARBA" id="ARBA00004370"/>
    </source>
</evidence>
<organism evidence="7 8">
    <name type="scientific">Desulfosarcina ovata subsp. sediminis</name>
    <dbReference type="NCBI Taxonomy" id="885957"/>
    <lineage>
        <taxon>Bacteria</taxon>
        <taxon>Pseudomonadati</taxon>
        <taxon>Thermodesulfobacteriota</taxon>
        <taxon>Desulfobacteria</taxon>
        <taxon>Desulfobacterales</taxon>
        <taxon>Desulfosarcinaceae</taxon>
        <taxon>Desulfosarcina</taxon>
    </lineage>
</organism>